<dbReference type="AlphaFoldDB" id="A0A0G3WFR0"/>
<dbReference type="Pfam" id="PF24568">
    <property type="entry name" value="CC_PcsB"/>
    <property type="match status" value="1"/>
</dbReference>
<dbReference type="FunFam" id="2.70.70.10:FF:000006">
    <property type="entry name" value="M23 family peptidase"/>
    <property type="match status" value="1"/>
</dbReference>
<protein>
    <submittedName>
        <fullName evidence="6">Peptidase M23B</fullName>
    </submittedName>
</protein>
<gene>
    <name evidence="6" type="ORF">CACET_c32810</name>
</gene>
<feature type="signal peptide" evidence="3">
    <location>
        <begin position="1"/>
        <end position="25"/>
    </location>
</feature>
<dbReference type="PANTHER" id="PTHR21666">
    <property type="entry name" value="PEPTIDASE-RELATED"/>
    <property type="match status" value="1"/>
</dbReference>
<evidence type="ECO:0000259" key="5">
    <source>
        <dbReference type="Pfam" id="PF24568"/>
    </source>
</evidence>
<evidence type="ECO:0000313" key="6">
    <source>
        <dbReference type="EMBL" id="AKL96725.1"/>
    </source>
</evidence>
<feature type="domain" description="Peptidoglycan hydrolase PcsB coiled-coil" evidence="5">
    <location>
        <begin position="100"/>
        <end position="171"/>
    </location>
</feature>
<keyword evidence="1 3" id="KW-0732">Signal</keyword>
<dbReference type="STRING" id="84022.CACET_c32810"/>
<dbReference type="KEGG" id="cace:CACET_c32810"/>
<dbReference type="GO" id="GO:0004222">
    <property type="term" value="F:metalloendopeptidase activity"/>
    <property type="evidence" value="ECO:0007669"/>
    <property type="project" value="TreeGrafter"/>
</dbReference>
<dbReference type="InterPro" id="IPR050570">
    <property type="entry name" value="Cell_wall_metabolism_enzyme"/>
</dbReference>
<feature type="domain" description="M23ase beta-sheet core" evidence="4">
    <location>
        <begin position="275"/>
        <end position="370"/>
    </location>
</feature>
<name>A0A0G3WFR0_9CLOT</name>
<dbReference type="CDD" id="cd12797">
    <property type="entry name" value="M23_peptidase"/>
    <property type="match status" value="1"/>
</dbReference>
<keyword evidence="2" id="KW-0175">Coiled coil</keyword>
<evidence type="ECO:0000256" key="2">
    <source>
        <dbReference type="SAM" id="Coils"/>
    </source>
</evidence>
<organism evidence="6 7">
    <name type="scientific">Clostridium aceticum</name>
    <dbReference type="NCBI Taxonomy" id="84022"/>
    <lineage>
        <taxon>Bacteria</taxon>
        <taxon>Bacillati</taxon>
        <taxon>Bacillota</taxon>
        <taxon>Clostridia</taxon>
        <taxon>Eubacteriales</taxon>
        <taxon>Clostridiaceae</taxon>
        <taxon>Clostridium</taxon>
    </lineage>
</organism>
<dbReference type="InterPro" id="IPR016047">
    <property type="entry name" value="M23ase_b-sheet_dom"/>
</dbReference>
<feature type="coiled-coil region" evidence="2">
    <location>
        <begin position="158"/>
        <end position="241"/>
    </location>
</feature>
<evidence type="ECO:0000313" key="7">
    <source>
        <dbReference type="Proteomes" id="UP000035704"/>
    </source>
</evidence>
<evidence type="ECO:0000256" key="3">
    <source>
        <dbReference type="SAM" id="SignalP"/>
    </source>
</evidence>
<evidence type="ECO:0000259" key="4">
    <source>
        <dbReference type="Pfam" id="PF01551"/>
    </source>
</evidence>
<dbReference type="PATRIC" id="fig|84022.6.peg.3355"/>
<dbReference type="Gene3D" id="6.10.250.3150">
    <property type="match status" value="1"/>
</dbReference>
<dbReference type="Proteomes" id="UP000035704">
    <property type="component" value="Chromosome"/>
</dbReference>
<dbReference type="RefSeq" id="WP_242846898.1">
    <property type="nucleotide sequence ID" value="NZ_CP009687.1"/>
</dbReference>
<accession>A0A0G3WFR0</accession>
<dbReference type="InterPro" id="IPR057309">
    <property type="entry name" value="PcsB_CC"/>
</dbReference>
<dbReference type="Pfam" id="PF01551">
    <property type="entry name" value="Peptidase_M23"/>
    <property type="match status" value="1"/>
</dbReference>
<feature type="coiled-coil region" evidence="2">
    <location>
        <begin position="24"/>
        <end position="111"/>
    </location>
</feature>
<dbReference type="SUPFAM" id="SSF51261">
    <property type="entry name" value="Duplicated hybrid motif"/>
    <property type="match status" value="1"/>
</dbReference>
<dbReference type="PANTHER" id="PTHR21666:SF289">
    <property type="entry name" value="L-ALA--D-GLU ENDOPEPTIDASE"/>
    <property type="match status" value="1"/>
</dbReference>
<dbReference type="EMBL" id="CP009687">
    <property type="protein sequence ID" value="AKL96725.1"/>
    <property type="molecule type" value="Genomic_DNA"/>
</dbReference>
<proteinExistence type="predicted"/>
<dbReference type="InterPro" id="IPR011055">
    <property type="entry name" value="Dup_hybrid_motif"/>
</dbReference>
<sequence>MLKKKYGIGLMIIAFVVISTLSTFANETNRINNQLNNINSQQNQVNNAIKQNDQQQKSIAEQLEQLEVEIAKTEGEIETIQGDIRSTEGKISTVTRELVEAEENIEDKQDLLGQRLRVIYKNGSVGYAEVLLNSRDFTELLTNLDMVKRIVDHDVELLKYLEEQKALIEDKKAQLENQKRKLVSLKNSVEDKKQHLVVSRGQQQRLREELQRDRVQLTKQLDQLERESKALEDQLRKLQSSGQYVGGKMQWPVSGYTRISSPYGNRVHPILRTQRFHSGIDIPAPTGTTVVAAADGRVVSSGNQGGYGRTVIIDHGGGILTLYAHNNRLVVSVGAQVKRGQKIAEVGSTGLSTGPHLHFEVRQNGKVVDPIPWVRGN</sequence>
<feature type="chain" id="PRO_5005186139" evidence="3">
    <location>
        <begin position="26"/>
        <end position="377"/>
    </location>
</feature>
<dbReference type="Gene3D" id="2.70.70.10">
    <property type="entry name" value="Glucose Permease (Domain IIA)"/>
    <property type="match status" value="1"/>
</dbReference>
<reference evidence="6 7" key="1">
    <citation type="submission" date="2014-10" db="EMBL/GenBank/DDBJ databases">
        <title>Genome sequence of Clostridium aceticum DSM 1496.</title>
        <authorList>
            <person name="Poehlein A."/>
            <person name="Schiel-Bengelsdorf B."/>
            <person name="Gottschalk G."/>
            <person name="Duerre P."/>
            <person name="Daniel R."/>
        </authorList>
    </citation>
    <scope>NUCLEOTIDE SEQUENCE [LARGE SCALE GENOMIC DNA]</scope>
    <source>
        <strain evidence="6 7">DSM 1496</strain>
    </source>
</reference>
<evidence type="ECO:0000256" key="1">
    <source>
        <dbReference type="ARBA" id="ARBA00022729"/>
    </source>
</evidence>
<keyword evidence="7" id="KW-1185">Reference proteome</keyword>